<dbReference type="RefSeq" id="WP_193929639.1">
    <property type="nucleotide sequence ID" value="NZ_CAWPMZ010000041.1"/>
</dbReference>
<sequence length="81" mass="9906">MKTSSFTHIHLQRKQDIKSLFRILLLRLLQALTSRDRLQVWQKKDRYGRSYWQAYDPVSDSKISLASEAEMRVWIEQRYYK</sequence>
<dbReference type="EMBL" id="JADEWN010000001">
    <property type="protein sequence ID" value="MBE9188780.1"/>
    <property type="molecule type" value="Genomic_DNA"/>
</dbReference>
<accession>A0ABR9UL95</accession>
<protein>
    <recommendedName>
        <fullName evidence="3">Transposase</fullName>
    </recommendedName>
</protein>
<keyword evidence="2" id="KW-1185">Reference proteome</keyword>
<proteinExistence type="predicted"/>
<evidence type="ECO:0000313" key="2">
    <source>
        <dbReference type="Proteomes" id="UP000651156"/>
    </source>
</evidence>
<evidence type="ECO:0000313" key="1">
    <source>
        <dbReference type="EMBL" id="MBE9188780.1"/>
    </source>
</evidence>
<name>A0ABR9UL95_9CHRO</name>
<reference evidence="1 2" key="1">
    <citation type="submission" date="2020-10" db="EMBL/GenBank/DDBJ databases">
        <authorList>
            <person name="Castelo-Branco R."/>
            <person name="Eusebio N."/>
            <person name="Adriana R."/>
            <person name="Vieira A."/>
            <person name="Brugerolle De Fraissinette N."/>
            <person name="Rezende De Castro R."/>
            <person name="Schneider M.P."/>
            <person name="Vasconcelos V."/>
            <person name="Leao P.N."/>
        </authorList>
    </citation>
    <scope>NUCLEOTIDE SEQUENCE [LARGE SCALE GENOMIC DNA]</scope>
    <source>
        <strain evidence="1 2">LEGE 06123</strain>
    </source>
</reference>
<organism evidence="1 2">
    <name type="scientific">Gloeocapsopsis crepidinum LEGE 06123</name>
    <dbReference type="NCBI Taxonomy" id="588587"/>
    <lineage>
        <taxon>Bacteria</taxon>
        <taxon>Bacillati</taxon>
        <taxon>Cyanobacteriota</taxon>
        <taxon>Cyanophyceae</taxon>
        <taxon>Oscillatoriophycideae</taxon>
        <taxon>Chroococcales</taxon>
        <taxon>Chroococcaceae</taxon>
        <taxon>Gloeocapsopsis</taxon>
    </lineage>
</organism>
<evidence type="ECO:0008006" key="3">
    <source>
        <dbReference type="Google" id="ProtNLM"/>
    </source>
</evidence>
<gene>
    <name evidence="1" type="ORF">IQ230_00030</name>
</gene>
<dbReference type="Proteomes" id="UP000651156">
    <property type="component" value="Unassembled WGS sequence"/>
</dbReference>
<comment type="caution">
    <text evidence="1">The sequence shown here is derived from an EMBL/GenBank/DDBJ whole genome shotgun (WGS) entry which is preliminary data.</text>
</comment>